<keyword evidence="9" id="KW-1185">Reference proteome</keyword>
<feature type="domain" description="Type II methyltransferase M.TaqI-like" evidence="7">
    <location>
        <begin position="406"/>
        <end position="571"/>
    </location>
</feature>
<dbReference type="InterPro" id="IPR029063">
    <property type="entry name" value="SAM-dependent_MTases_sf"/>
</dbReference>
<organism evidence="8 9">
    <name type="scientific">Haloferula sargassicola</name>
    <dbReference type="NCBI Taxonomy" id="490096"/>
    <lineage>
        <taxon>Bacteria</taxon>
        <taxon>Pseudomonadati</taxon>
        <taxon>Verrucomicrobiota</taxon>
        <taxon>Verrucomicrobiia</taxon>
        <taxon>Verrucomicrobiales</taxon>
        <taxon>Verrucomicrobiaceae</taxon>
        <taxon>Haloferula</taxon>
    </lineage>
</organism>
<dbReference type="PANTHER" id="PTHR33841:SF1">
    <property type="entry name" value="DNA METHYLTRANSFERASE A"/>
    <property type="match status" value="1"/>
</dbReference>
<evidence type="ECO:0000256" key="4">
    <source>
        <dbReference type="ARBA" id="ARBA00022691"/>
    </source>
</evidence>
<evidence type="ECO:0000256" key="2">
    <source>
        <dbReference type="ARBA" id="ARBA00022603"/>
    </source>
</evidence>
<dbReference type="PRINTS" id="PR00507">
    <property type="entry name" value="N12N6MTFRASE"/>
</dbReference>
<evidence type="ECO:0000256" key="3">
    <source>
        <dbReference type="ARBA" id="ARBA00022679"/>
    </source>
</evidence>
<evidence type="ECO:0000313" key="8">
    <source>
        <dbReference type="EMBL" id="GAA5482737.1"/>
    </source>
</evidence>
<dbReference type="InterPro" id="IPR050953">
    <property type="entry name" value="N4_N6_ade-DNA_methylase"/>
</dbReference>
<sequence length="1043" mass="116800">MLLSELSNSLGYDDSPLYREDNAEGLLAPEDQHWLRAARSAGVLGTYFFKTTPDAKESKATVRPAVHLARADTPKEAREIHRKLWNQGLNPFLIVLLPGQVRVYSGFAFDPESEETGAVTKPIPTEEGAARVVEALSAFTADAINRGEIWDRNAAFLGSEQRVDTTLLKNLRSLAETLHTRFDLPRATCHSLIGKFVYLAYLRARDILSDPWLRDAAGVEPAALFRGEAFAPSVTLGAFRKLVTALEKRFNGQIFPIPWGSRRAPRSRAVQLVAQVFAGEETTGQTHLGFRAYDFSAIPVEFLSSIYEQFLHSNDGEPDNDESPSTAASDPEKRGAHYTPEPLAEYLVSELHSVRPLRPGMTVLDPCCGSGVFLVVAFRRLVEMRCREQNRENLNPRELRELLVSSIYAVERNKIACQIAGFSLILTMLGYVDPPELHRNKAFKFPTLVGKNLFAEDFFNENGRFWRDIVSQDGLALRFDAILGNPPWVELIENHKKANHYAQWVKDHPEFLVPRKRTGEAFAWRVMDCLAENGTVGLILHAKTLTNDQVETWRTRFFSEVRVRRVTNFANLAYVLFPSAKTACATLIYAKRKSSELSGNILHFGPFLANQRSTVPRRGSKRRSWSVGFSDTEIKIIPETCAASGKALVWKQALWAGVRDEVALRKLHSIFSTTLGKISDEQGWKLALGLQLRSDCGTKKNPYEEVFDDSGANVLHGLKLLDHKAFVYGKGSLVIDPRFLIENTVGAFIRKRGGTKGLTLTKGPRLFLWNNFAAYSDKPFIILHDKIGLSGASPKAAKAVAAIWSSSYVSYLLFFVTSAAWGIDRSQIDKGDAEKLPFPEWTTEREKKLYEAWEAAAALEQRGADFGEVKALLDRKVEEALGLPPSVSFVVREFFRTRYQLVQGKNPSFLRVQPEESELTSYADRLRGELDGFLSGKAHHRILVLHSRHGNCVSVTLTRNGGPFSTEVREAKGTEAKTLRSLLDAAEEKYCQWAYVKRSVVLRDGDTLHLIKPPRRLEWTETQAMVDADDIIAEGIESNRNGA</sequence>
<evidence type="ECO:0000256" key="1">
    <source>
        <dbReference type="ARBA" id="ARBA00011900"/>
    </source>
</evidence>
<proteinExistence type="predicted"/>
<evidence type="ECO:0000256" key="6">
    <source>
        <dbReference type="SAM" id="MobiDB-lite"/>
    </source>
</evidence>
<gene>
    <name evidence="8" type="ORF">Hsar01_01960</name>
</gene>
<dbReference type="EMBL" id="BAABRI010000009">
    <property type="protein sequence ID" value="GAA5482737.1"/>
    <property type="molecule type" value="Genomic_DNA"/>
</dbReference>
<dbReference type="PROSITE" id="PS00092">
    <property type="entry name" value="N6_MTASE"/>
    <property type="match status" value="1"/>
</dbReference>
<feature type="region of interest" description="Disordered" evidence="6">
    <location>
        <begin position="313"/>
        <end position="336"/>
    </location>
</feature>
<dbReference type="SUPFAM" id="SSF53335">
    <property type="entry name" value="S-adenosyl-L-methionine-dependent methyltransferases"/>
    <property type="match status" value="1"/>
</dbReference>
<comment type="caution">
    <text evidence="8">The sequence shown here is derived from an EMBL/GenBank/DDBJ whole genome shotgun (WGS) entry which is preliminary data.</text>
</comment>
<reference evidence="8 9" key="1">
    <citation type="submission" date="2024-02" db="EMBL/GenBank/DDBJ databases">
        <title>Haloferula sargassicola NBRC 104335.</title>
        <authorList>
            <person name="Ichikawa N."/>
            <person name="Katano-Makiyama Y."/>
            <person name="Hidaka K."/>
        </authorList>
    </citation>
    <scope>NUCLEOTIDE SEQUENCE [LARGE SCALE GENOMIC DNA]</scope>
    <source>
        <strain evidence="8 9">NBRC 104335</strain>
    </source>
</reference>
<evidence type="ECO:0000313" key="9">
    <source>
        <dbReference type="Proteomes" id="UP001476282"/>
    </source>
</evidence>
<evidence type="ECO:0000256" key="5">
    <source>
        <dbReference type="ARBA" id="ARBA00047942"/>
    </source>
</evidence>
<dbReference type="PANTHER" id="PTHR33841">
    <property type="entry name" value="DNA METHYLTRANSFERASE YEEA-RELATED"/>
    <property type="match status" value="1"/>
</dbReference>
<evidence type="ECO:0000259" key="7">
    <source>
        <dbReference type="Pfam" id="PF07669"/>
    </source>
</evidence>
<dbReference type="InterPro" id="IPR002052">
    <property type="entry name" value="DNA_methylase_N6_adenine_CS"/>
</dbReference>
<comment type="catalytic activity">
    <reaction evidence="5">
        <text>a 2'-deoxyadenosine in DNA + S-adenosyl-L-methionine = an N(6)-methyl-2'-deoxyadenosine in DNA + S-adenosyl-L-homocysteine + H(+)</text>
        <dbReference type="Rhea" id="RHEA:15197"/>
        <dbReference type="Rhea" id="RHEA-COMP:12418"/>
        <dbReference type="Rhea" id="RHEA-COMP:12419"/>
        <dbReference type="ChEBI" id="CHEBI:15378"/>
        <dbReference type="ChEBI" id="CHEBI:57856"/>
        <dbReference type="ChEBI" id="CHEBI:59789"/>
        <dbReference type="ChEBI" id="CHEBI:90615"/>
        <dbReference type="ChEBI" id="CHEBI:90616"/>
        <dbReference type="EC" id="2.1.1.72"/>
    </reaction>
</comment>
<keyword evidence="2" id="KW-0489">Methyltransferase</keyword>
<name>A0ABP9UPX5_9BACT</name>
<dbReference type="Pfam" id="PF07669">
    <property type="entry name" value="Eco57I"/>
    <property type="match status" value="1"/>
</dbReference>
<dbReference type="InterPro" id="IPR011639">
    <property type="entry name" value="MethylTrfase_TaqI-like_dom"/>
</dbReference>
<protein>
    <recommendedName>
        <fullName evidence="1">site-specific DNA-methyltransferase (adenine-specific)</fullName>
        <ecNumber evidence="1">2.1.1.72</ecNumber>
    </recommendedName>
</protein>
<accession>A0ABP9UPX5</accession>
<dbReference type="RefSeq" id="WP_353566867.1">
    <property type="nucleotide sequence ID" value="NZ_BAABRI010000009.1"/>
</dbReference>
<dbReference type="EC" id="2.1.1.72" evidence="1"/>
<keyword evidence="3" id="KW-0808">Transferase</keyword>
<dbReference type="Proteomes" id="UP001476282">
    <property type="component" value="Unassembled WGS sequence"/>
</dbReference>
<dbReference type="Gene3D" id="3.40.50.150">
    <property type="entry name" value="Vaccinia Virus protein VP39"/>
    <property type="match status" value="1"/>
</dbReference>
<keyword evidence="4" id="KW-0949">S-adenosyl-L-methionine</keyword>